<evidence type="ECO:0008006" key="3">
    <source>
        <dbReference type="Google" id="ProtNLM"/>
    </source>
</evidence>
<organism evidence="1 2">
    <name type="scientific">Rhodanobacter umsongensis</name>
    <dbReference type="NCBI Taxonomy" id="633153"/>
    <lineage>
        <taxon>Bacteria</taxon>
        <taxon>Pseudomonadati</taxon>
        <taxon>Pseudomonadota</taxon>
        <taxon>Gammaproteobacteria</taxon>
        <taxon>Lysobacterales</taxon>
        <taxon>Rhodanobacteraceae</taxon>
        <taxon>Rhodanobacter</taxon>
    </lineage>
</organism>
<name>A0ABW0JNK4_9GAMM</name>
<keyword evidence="2" id="KW-1185">Reference proteome</keyword>
<evidence type="ECO:0000313" key="2">
    <source>
        <dbReference type="Proteomes" id="UP001596013"/>
    </source>
</evidence>
<evidence type="ECO:0000313" key="1">
    <source>
        <dbReference type="EMBL" id="MFC5437654.1"/>
    </source>
</evidence>
<comment type="caution">
    <text evidence="1">The sequence shown here is derived from an EMBL/GenBank/DDBJ whole genome shotgun (WGS) entry which is preliminary data.</text>
</comment>
<protein>
    <recommendedName>
        <fullName evidence="3">Ferredoxin</fullName>
    </recommendedName>
</protein>
<reference evidence="2" key="1">
    <citation type="journal article" date="2019" name="Int. J. Syst. Evol. Microbiol.">
        <title>The Global Catalogue of Microorganisms (GCM) 10K type strain sequencing project: providing services to taxonomists for standard genome sequencing and annotation.</title>
        <authorList>
            <consortium name="The Broad Institute Genomics Platform"/>
            <consortium name="The Broad Institute Genome Sequencing Center for Infectious Disease"/>
            <person name="Wu L."/>
            <person name="Ma J."/>
        </authorList>
    </citation>
    <scope>NUCLEOTIDE SEQUENCE [LARGE SCALE GENOMIC DNA]</scope>
    <source>
        <strain evidence="2">JCM 17130</strain>
    </source>
</reference>
<dbReference type="RefSeq" id="WP_377306252.1">
    <property type="nucleotide sequence ID" value="NZ_JBHSMK010000009.1"/>
</dbReference>
<sequence length="101" mass="11584">MNLSTEAPTDEGRRRWPPDGYLLLDRRGDERPRLACRCTVACPPHCKGDCGCEACALGWLVYQDQQALWDEEGNLVNVTELGPAWQRVADPRQLRLRFRDE</sequence>
<accession>A0ABW0JNK4</accession>
<gene>
    <name evidence="1" type="ORF">ACFPME_13915</name>
</gene>
<dbReference type="EMBL" id="JBHSMK010000009">
    <property type="protein sequence ID" value="MFC5437654.1"/>
    <property type="molecule type" value="Genomic_DNA"/>
</dbReference>
<dbReference type="Proteomes" id="UP001596013">
    <property type="component" value="Unassembled WGS sequence"/>
</dbReference>
<proteinExistence type="predicted"/>